<protein>
    <submittedName>
        <fullName evidence="1">Uncharacterized protein</fullName>
    </submittedName>
</protein>
<gene>
    <name evidence="1" type="ORF">ERS852461_02607</name>
</gene>
<dbReference type="AlphaFoldDB" id="A0A174NDE8"/>
<accession>A0A174NDE8</accession>
<evidence type="ECO:0000313" key="2">
    <source>
        <dbReference type="Proteomes" id="UP000095606"/>
    </source>
</evidence>
<sequence length="30" mass="3182">MKGIILSSFGGEKLQSLTLGVLKYLLCVIG</sequence>
<dbReference type="Proteomes" id="UP000095606">
    <property type="component" value="Unassembled WGS sequence"/>
</dbReference>
<dbReference type="EMBL" id="CZAE01000012">
    <property type="protein sequence ID" value="CUP45716.1"/>
    <property type="molecule type" value="Genomic_DNA"/>
</dbReference>
<organism evidence="1 2">
    <name type="scientific">Bacteroides faecis</name>
    <dbReference type="NCBI Taxonomy" id="674529"/>
    <lineage>
        <taxon>Bacteria</taxon>
        <taxon>Pseudomonadati</taxon>
        <taxon>Bacteroidota</taxon>
        <taxon>Bacteroidia</taxon>
        <taxon>Bacteroidales</taxon>
        <taxon>Bacteroidaceae</taxon>
        <taxon>Bacteroides</taxon>
    </lineage>
</organism>
<proteinExistence type="predicted"/>
<evidence type="ECO:0000313" key="1">
    <source>
        <dbReference type="EMBL" id="CUP45716.1"/>
    </source>
</evidence>
<name>A0A174NDE8_9BACE</name>
<reference evidence="1 2" key="1">
    <citation type="submission" date="2015-09" db="EMBL/GenBank/DDBJ databases">
        <authorList>
            <consortium name="Pathogen Informatics"/>
        </authorList>
    </citation>
    <scope>NUCLEOTIDE SEQUENCE [LARGE SCALE GENOMIC DNA]</scope>
    <source>
        <strain evidence="1 2">2789STDY5834846</strain>
    </source>
</reference>